<evidence type="ECO:0000313" key="2">
    <source>
        <dbReference type="Proteomes" id="UP000298416"/>
    </source>
</evidence>
<keyword evidence="2" id="KW-1185">Reference proteome</keyword>
<protein>
    <submittedName>
        <fullName evidence="1">Uncharacterized protein</fullName>
    </submittedName>
</protein>
<dbReference type="EMBL" id="PNBA02000014">
    <property type="protein sequence ID" value="KAG6401090.1"/>
    <property type="molecule type" value="Genomic_DNA"/>
</dbReference>
<dbReference type="Proteomes" id="UP000298416">
    <property type="component" value="Unassembled WGS sequence"/>
</dbReference>
<name>A0A8X8WVD4_SALSN</name>
<reference evidence="1" key="1">
    <citation type="submission" date="2018-01" db="EMBL/GenBank/DDBJ databases">
        <authorList>
            <person name="Mao J.F."/>
        </authorList>
    </citation>
    <scope>NUCLEOTIDE SEQUENCE</scope>
    <source>
        <strain evidence="1">Huo1</strain>
        <tissue evidence="1">Leaf</tissue>
    </source>
</reference>
<organism evidence="1">
    <name type="scientific">Salvia splendens</name>
    <name type="common">Scarlet sage</name>
    <dbReference type="NCBI Taxonomy" id="180675"/>
    <lineage>
        <taxon>Eukaryota</taxon>
        <taxon>Viridiplantae</taxon>
        <taxon>Streptophyta</taxon>
        <taxon>Embryophyta</taxon>
        <taxon>Tracheophyta</taxon>
        <taxon>Spermatophyta</taxon>
        <taxon>Magnoliopsida</taxon>
        <taxon>eudicotyledons</taxon>
        <taxon>Gunneridae</taxon>
        <taxon>Pentapetalae</taxon>
        <taxon>asterids</taxon>
        <taxon>lamiids</taxon>
        <taxon>Lamiales</taxon>
        <taxon>Lamiaceae</taxon>
        <taxon>Nepetoideae</taxon>
        <taxon>Mentheae</taxon>
        <taxon>Salviinae</taxon>
        <taxon>Salvia</taxon>
        <taxon>Salvia subgen. Calosphace</taxon>
        <taxon>core Calosphace</taxon>
    </lineage>
</organism>
<gene>
    <name evidence="1" type="ORF">SASPL_137935</name>
</gene>
<comment type="caution">
    <text evidence="1">The sequence shown here is derived from an EMBL/GenBank/DDBJ whole genome shotgun (WGS) entry which is preliminary data.</text>
</comment>
<dbReference type="AlphaFoldDB" id="A0A8X8WVD4"/>
<evidence type="ECO:0000313" key="1">
    <source>
        <dbReference type="EMBL" id="KAG6401090.1"/>
    </source>
</evidence>
<proteinExistence type="predicted"/>
<sequence>MMTDPAQKLYAKMRLWEFPDQYVVEPTDGSSASLLAVSRLDGSMNLVGEIPQCSKLRVPKIQTIYGVVGY</sequence>
<accession>A0A8X8WVD4</accession>
<reference evidence="1" key="2">
    <citation type="submission" date="2020-08" db="EMBL/GenBank/DDBJ databases">
        <title>Plant Genome Project.</title>
        <authorList>
            <person name="Zhang R.-G."/>
        </authorList>
    </citation>
    <scope>NUCLEOTIDE SEQUENCE</scope>
    <source>
        <strain evidence="1">Huo1</strain>
        <tissue evidence="1">Leaf</tissue>
    </source>
</reference>